<dbReference type="EMBL" id="CALYLO010000011">
    <property type="protein sequence ID" value="CAH8248492.1"/>
    <property type="molecule type" value="Genomic_DNA"/>
</dbReference>
<keyword evidence="2" id="KW-1185">Reference proteome</keyword>
<accession>A0ABM9G8Y8</accession>
<dbReference type="RefSeq" id="WP_213430549.1">
    <property type="nucleotide sequence ID" value="NZ_AP031290.1"/>
</dbReference>
<organism evidence="1 2">
    <name type="scientific">Paenibacillus melissococcoides</name>
    <dbReference type="NCBI Taxonomy" id="2912268"/>
    <lineage>
        <taxon>Bacteria</taxon>
        <taxon>Bacillati</taxon>
        <taxon>Bacillota</taxon>
        <taxon>Bacilli</taxon>
        <taxon>Bacillales</taxon>
        <taxon>Paenibacillaceae</taxon>
        <taxon>Paenibacillus</taxon>
    </lineage>
</organism>
<evidence type="ECO:0000313" key="1">
    <source>
        <dbReference type="EMBL" id="CAH8248492.1"/>
    </source>
</evidence>
<dbReference type="Proteomes" id="UP001154322">
    <property type="component" value="Unassembled WGS sequence"/>
</dbReference>
<name>A0ABM9G8Y8_9BACL</name>
<sequence>MRDYSKAPDIQGVISSDLYANPQPTVDGVKQVIDTLKDKVQPLTAQQMQAIGYLRYLQGRPIHQGEMVYQDIIEHIQNDAQRVAPPGFFIRVIESLIPRPMHIDGKTYDKMVKEANGKR</sequence>
<comment type="caution">
    <text evidence="1">The sequence shown here is derived from an EMBL/GenBank/DDBJ whole genome shotgun (WGS) entry which is preliminary data.</text>
</comment>
<proteinExistence type="predicted"/>
<evidence type="ECO:0000313" key="2">
    <source>
        <dbReference type="Proteomes" id="UP001154322"/>
    </source>
</evidence>
<protein>
    <submittedName>
        <fullName evidence="1">Uncharacterized protein</fullName>
    </submittedName>
</protein>
<gene>
    <name evidence="1" type="ORF">WJ0W_007160</name>
</gene>
<reference evidence="1" key="1">
    <citation type="submission" date="2022-06" db="EMBL/GenBank/DDBJ databases">
        <authorList>
            <person name="Dietemann V."/>
            <person name="Ory F."/>
            <person name="Dainat B."/>
            <person name="Oberhansli S."/>
        </authorList>
    </citation>
    <scope>NUCLEOTIDE SEQUENCE</scope>
    <source>
        <strain evidence="1">Ena-SAMPLE-TAB-26-04-2022-14:26:32:270-5432</strain>
    </source>
</reference>